<accession>A0A0P1A7J7</accession>
<proteinExistence type="inferred from homology"/>
<dbReference type="GO" id="GO:0034271">
    <property type="term" value="C:phosphatidylinositol 3-kinase complex, class III, type I"/>
    <property type="evidence" value="ECO:0007669"/>
    <property type="project" value="TreeGrafter"/>
</dbReference>
<reference evidence="6" key="1">
    <citation type="submission" date="2014-09" db="EMBL/GenBank/DDBJ databases">
        <authorList>
            <person name="Sharma Rahul"/>
            <person name="Thines Marco"/>
        </authorList>
    </citation>
    <scope>NUCLEOTIDE SEQUENCE [LARGE SCALE GENOMIC DNA]</scope>
</reference>
<dbReference type="Proteomes" id="UP000054928">
    <property type="component" value="Unassembled WGS sequence"/>
</dbReference>
<keyword evidence="6" id="KW-1185">Reference proteome</keyword>
<evidence type="ECO:0000313" key="5">
    <source>
        <dbReference type="EMBL" id="CEG36164.1"/>
    </source>
</evidence>
<dbReference type="GO" id="GO:0000045">
    <property type="term" value="P:autophagosome assembly"/>
    <property type="evidence" value="ECO:0007669"/>
    <property type="project" value="TreeGrafter"/>
</dbReference>
<dbReference type="STRING" id="4781.A0A0P1A7J7"/>
<sequence length="513" mass="58324">MRRCQQCRCSLENEFLSAPVLGESYVLLPTASASQSMLLLQKQPTNSMAPLEMGESGVFGEDLYASARYNLSLQQQYQYEQQRQQVQRRQKLQHRQRLQQQRMKDSFTASDRYFKTRADLASRDEEETEMEDSMVAVPTYADLSHQVRLLTTQQAHCAGMPITTPVCKECMDSMITMIDGQAERARYEKRCVTGFLHNTTSTSVNDDVIELVNDKIRFYENESAELQQNLKLMESERKLLAQQLEAMGEVEKALIYEEAGLWDQFNQLQLQESIFQEIRDAGMAQIDAMERKVTSAKHLNILSDMFVIGHDGAFGTINRFRMGQSASLTLEWNEINAAFGECALLLQTLANLVGLEFTDYKIIPLGSFSKIIRTSSLRMEYCLHGSDQQNFAESHFNLGLGAWITCLSQLMTFVRARDPSIRLPYKVVEHSIGGHSIIFLKNKHKDWTKALKYALTNLKWLLTWVSARGFNISTSFAVATTAQSKAALAFAANPPVMRTNDSKQSIVIMEHFT</sequence>
<name>A0A0P1A7J7_PLAHL</name>
<dbReference type="GO" id="GO:0000423">
    <property type="term" value="P:mitophagy"/>
    <property type="evidence" value="ECO:0007669"/>
    <property type="project" value="TreeGrafter"/>
</dbReference>
<evidence type="ECO:0000313" key="6">
    <source>
        <dbReference type="Proteomes" id="UP000054928"/>
    </source>
</evidence>
<dbReference type="Pfam" id="PF04111">
    <property type="entry name" value="APG6"/>
    <property type="match status" value="1"/>
</dbReference>
<feature type="domain" description="Atg6 BARA" evidence="3">
    <location>
        <begin position="297"/>
        <end position="466"/>
    </location>
</feature>
<dbReference type="InterPro" id="IPR038274">
    <property type="entry name" value="Atg6/Beclin_C_sf"/>
</dbReference>
<protein>
    <submittedName>
        <fullName evidence="5">Uncharacterized protein</fullName>
    </submittedName>
</protein>
<dbReference type="GO" id="GO:0000407">
    <property type="term" value="C:phagophore assembly site"/>
    <property type="evidence" value="ECO:0007669"/>
    <property type="project" value="TreeGrafter"/>
</dbReference>
<keyword evidence="2" id="KW-0175">Coiled coil</keyword>
<dbReference type="GO" id="GO:0030674">
    <property type="term" value="F:protein-macromolecule adaptor activity"/>
    <property type="evidence" value="ECO:0007669"/>
    <property type="project" value="TreeGrafter"/>
</dbReference>
<dbReference type="GO" id="GO:0034272">
    <property type="term" value="C:phosphatidylinositol 3-kinase complex, class III, type II"/>
    <property type="evidence" value="ECO:0007669"/>
    <property type="project" value="TreeGrafter"/>
</dbReference>
<dbReference type="InterPro" id="IPR041691">
    <property type="entry name" value="Atg6/beclin_CC"/>
</dbReference>
<dbReference type="PANTHER" id="PTHR12768:SF4">
    <property type="entry name" value="BECLIN-1"/>
    <property type="match status" value="1"/>
</dbReference>
<dbReference type="GO" id="GO:0043548">
    <property type="term" value="F:phosphatidylinositol 3-kinase binding"/>
    <property type="evidence" value="ECO:0007669"/>
    <property type="project" value="TreeGrafter"/>
</dbReference>
<dbReference type="Gene3D" id="1.10.418.40">
    <property type="entry name" value="Autophagy protein 6/Beclin 1"/>
    <property type="match status" value="1"/>
</dbReference>
<dbReference type="RefSeq" id="XP_024572533.1">
    <property type="nucleotide sequence ID" value="XM_024716780.1"/>
</dbReference>
<dbReference type="OMA" id="EWDVYKA"/>
<evidence type="ECO:0000256" key="2">
    <source>
        <dbReference type="SAM" id="Coils"/>
    </source>
</evidence>
<evidence type="ECO:0000256" key="1">
    <source>
        <dbReference type="ARBA" id="ARBA00005965"/>
    </source>
</evidence>
<dbReference type="GO" id="GO:0006995">
    <property type="term" value="P:cellular response to nitrogen starvation"/>
    <property type="evidence" value="ECO:0007669"/>
    <property type="project" value="TreeGrafter"/>
</dbReference>
<dbReference type="EMBL" id="CCYD01000112">
    <property type="protein sequence ID" value="CEG36164.1"/>
    <property type="molecule type" value="Genomic_DNA"/>
</dbReference>
<feature type="domain" description="Atg6/beclin coiled-coil" evidence="4">
    <location>
        <begin position="165"/>
        <end position="291"/>
    </location>
</feature>
<dbReference type="GO" id="GO:0045324">
    <property type="term" value="P:late endosome to vacuole transport"/>
    <property type="evidence" value="ECO:0007669"/>
    <property type="project" value="TreeGrafter"/>
</dbReference>
<evidence type="ECO:0000259" key="4">
    <source>
        <dbReference type="Pfam" id="PF17675"/>
    </source>
</evidence>
<feature type="coiled-coil region" evidence="2">
    <location>
        <begin position="209"/>
        <end position="243"/>
    </location>
</feature>
<organism evidence="5 6">
    <name type="scientific">Plasmopara halstedii</name>
    <name type="common">Downy mildew of sunflower</name>
    <dbReference type="NCBI Taxonomy" id="4781"/>
    <lineage>
        <taxon>Eukaryota</taxon>
        <taxon>Sar</taxon>
        <taxon>Stramenopiles</taxon>
        <taxon>Oomycota</taxon>
        <taxon>Peronosporomycetes</taxon>
        <taxon>Peronosporales</taxon>
        <taxon>Peronosporaceae</taxon>
        <taxon>Plasmopara</taxon>
    </lineage>
</organism>
<dbReference type="AlphaFoldDB" id="A0A0P1A7J7"/>
<comment type="similarity">
    <text evidence="1">Belongs to the beclin family.</text>
</comment>
<dbReference type="GeneID" id="36395544"/>
<dbReference type="OrthoDB" id="20368at2759"/>
<evidence type="ECO:0000259" key="3">
    <source>
        <dbReference type="Pfam" id="PF04111"/>
    </source>
</evidence>
<dbReference type="Pfam" id="PF17675">
    <property type="entry name" value="APG6_N"/>
    <property type="match status" value="1"/>
</dbReference>
<dbReference type="InterPro" id="IPR007243">
    <property type="entry name" value="Atg6/Beclin"/>
</dbReference>
<dbReference type="PANTHER" id="PTHR12768">
    <property type="entry name" value="BECLIN 1"/>
    <property type="match status" value="1"/>
</dbReference>
<dbReference type="InterPro" id="IPR040455">
    <property type="entry name" value="Atg6_BARA"/>
</dbReference>